<keyword evidence="7" id="KW-0235">DNA replication</keyword>
<dbReference type="EMBL" id="LTBC01000013">
    <property type="protein sequence ID" value="KYH31277.1"/>
    <property type="molecule type" value="Genomic_DNA"/>
</dbReference>
<dbReference type="SMART" id="SM00481">
    <property type="entry name" value="POLIIIAc"/>
    <property type="match status" value="1"/>
</dbReference>
<dbReference type="GO" id="GO:0003676">
    <property type="term" value="F:nucleic acid binding"/>
    <property type="evidence" value="ECO:0007669"/>
    <property type="project" value="InterPro"/>
</dbReference>
<comment type="function">
    <text evidence="9">DNA polymerase III is a complex, multichain enzyme responsible for most of the replicative synthesis in bacteria. This DNA polymerase also exhibits 3' to 5' exonuclease activity. The alpha chain is the DNA polymerase.</text>
</comment>
<sequence length="1179" mass="130429">MNSFVHLHVHSEYSLLDGAGRINDLVRAAREMGMPALALTDHGVMYGAVDFYKAARQEGIKPIIGCEVYVAPRSRHDREPHRDDYQYHLVLLAADATGYRNLAALVSAAYLEGFYYKPRVDRELLSRHSQGLIALSACLAGEVPDRLLKDQEEKAYEAAAWLREVFGRENFYLELQDQGLAEQRKINRRLIELGQRLSLPLVATNDVHYVSQDQARVHDILLCIQTGKTLNDPNRLRFPNAQFYLKSPGEMAALFAEVPSALTNTLAIAERCNFDFTFGQLHLPAYRVPAGEDTASYLRRLCYEGFSRRYPRDDGTARQRLDYELGIIEQMGYPGYFLIVWDMVNFARRRGIPVGPGRGSAAGSLVAYCLGITAIDPLRYNLLFERFLNPERVSMPDIDIDFCFERRDEVIRYVLEKYGREHVAQIITFGTMAARGAVRDVGRVLGMPLSEVDRIARMVPLELGITLDRALATTPELKESYEGSAAVRELLDTARALEGMPRHASTHAAGIVITQEPLTYYLPLQKTGEAVTTQFPMQVVEELGLLKMDLLGLRTLTVIDQACRAIRLNYGRDLDLENLPLDDQATYRLLASGETSGIFQLESSGMRAILKELKPERFEDIIALVALYRPGPLGSGMVEDFIERKHGVTPITYLHPSLEPILKDTYGVILYQEQVMRIASELAGFTLGQADLLRRAMGKKKPEVLAAQRERFLAGAVKKGLPEDIAIKIFELMEYFAGYGFNASHSAAYALVAYQTAYLKAHYPAELMGALLSSVAEHLDKMGPYLAECQRLGIRVLPPDVNESGVDFTIAGGHIRFGLAAVKNVGRAAVEAIIAAREAGGPFTSLLDFCRRVDARLANKRVVESLIRCGAFNSLHPNRRQLLAILDECFELAAQRQEDRRSGQISLMDMVPEEVNEPPLPDLADFSRADILAMEKELLGFYLSGHPLEPYTEALQQVVTHALADLSEIPDGSQVILGGLVSGLRRLVTRKGEPMAVLTLEDFSGQVEVVLFPRIYSQGRAWLAPDQVVIIYGHTDKQEEGVHVLADQVKPVKAGPGEAGAPAGGLPAVTSPGGAVGREGASGQETGAAPPALAGTWKEGERRSGRRLYLKLTGKEQRAALQDILTAFPGDCPVYLHLSSEGRTLVLHRRLWVEPVPALLASLARLLGGQDKVKLVPEK</sequence>
<dbReference type="NCBIfam" id="NF004226">
    <property type="entry name" value="PRK05673.1"/>
    <property type="match status" value="1"/>
</dbReference>
<comment type="catalytic activity">
    <reaction evidence="10">
        <text>DNA(n) + a 2'-deoxyribonucleoside 5'-triphosphate = DNA(n+1) + diphosphate</text>
        <dbReference type="Rhea" id="RHEA:22508"/>
        <dbReference type="Rhea" id="RHEA-COMP:17339"/>
        <dbReference type="Rhea" id="RHEA-COMP:17340"/>
        <dbReference type="ChEBI" id="CHEBI:33019"/>
        <dbReference type="ChEBI" id="CHEBI:61560"/>
        <dbReference type="ChEBI" id="CHEBI:173112"/>
        <dbReference type="EC" id="2.7.7.7"/>
    </reaction>
</comment>
<evidence type="ECO:0000256" key="1">
    <source>
        <dbReference type="ARBA" id="ARBA00004496"/>
    </source>
</evidence>
<evidence type="ECO:0000256" key="11">
    <source>
        <dbReference type="SAM" id="MobiDB-lite"/>
    </source>
</evidence>
<evidence type="ECO:0000256" key="10">
    <source>
        <dbReference type="ARBA" id="ARBA00049244"/>
    </source>
</evidence>
<dbReference type="SUPFAM" id="SSF89550">
    <property type="entry name" value="PHP domain-like"/>
    <property type="match status" value="1"/>
</dbReference>
<evidence type="ECO:0000256" key="6">
    <source>
        <dbReference type="ARBA" id="ARBA00022695"/>
    </source>
</evidence>
<evidence type="ECO:0000259" key="12">
    <source>
        <dbReference type="SMART" id="SM00481"/>
    </source>
</evidence>
<dbReference type="Gene3D" id="3.20.20.140">
    <property type="entry name" value="Metal-dependent hydrolases"/>
    <property type="match status" value="1"/>
</dbReference>
<comment type="caution">
    <text evidence="13">The sequence shown here is derived from an EMBL/GenBank/DDBJ whole genome shotgun (WGS) entry which is preliminary data.</text>
</comment>
<name>A0A151AV51_9FIRM</name>
<evidence type="ECO:0000256" key="7">
    <source>
        <dbReference type="ARBA" id="ARBA00022705"/>
    </source>
</evidence>
<dbReference type="RefSeq" id="WP_062285290.1">
    <property type="nucleotide sequence ID" value="NZ_LTBC01000013.1"/>
</dbReference>
<keyword evidence="14" id="KW-1185">Reference proteome</keyword>
<dbReference type="PANTHER" id="PTHR32294">
    <property type="entry name" value="DNA POLYMERASE III SUBUNIT ALPHA"/>
    <property type="match status" value="1"/>
</dbReference>
<dbReference type="InterPro" id="IPR004365">
    <property type="entry name" value="NA-bd_OB_tRNA"/>
</dbReference>
<comment type="subcellular location">
    <subcellularLocation>
        <location evidence="1">Cytoplasm</location>
    </subcellularLocation>
</comment>
<dbReference type="CDD" id="cd04485">
    <property type="entry name" value="DnaE_OBF"/>
    <property type="match status" value="1"/>
</dbReference>
<dbReference type="InterPro" id="IPR041931">
    <property type="entry name" value="DNA_pol3_alpha_thumb_dom"/>
</dbReference>
<feature type="domain" description="Polymerase/histidinol phosphatase N-terminal" evidence="12">
    <location>
        <begin position="5"/>
        <end position="72"/>
    </location>
</feature>
<dbReference type="PANTHER" id="PTHR32294:SF0">
    <property type="entry name" value="DNA POLYMERASE III SUBUNIT ALPHA"/>
    <property type="match status" value="1"/>
</dbReference>
<dbReference type="AlphaFoldDB" id="A0A151AV51"/>
<dbReference type="Proteomes" id="UP000075670">
    <property type="component" value="Unassembled WGS sequence"/>
</dbReference>
<feature type="region of interest" description="Disordered" evidence="11">
    <location>
        <begin position="1053"/>
        <end position="1100"/>
    </location>
</feature>
<dbReference type="Pfam" id="PF01336">
    <property type="entry name" value="tRNA_anti-codon"/>
    <property type="match status" value="1"/>
</dbReference>
<evidence type="ECO:0000256" key="2">
    <source>
        <dbReference type="ARBA" id="ARBA00009496"/>
    </source>
</evidence>
<keyword evidence="6 13" id="KW-0548">Nucleotidyltransferase</keyword>
<proteinExistence type="inferred from homology"/>
<dbReference type="CDD" id="cd12113">
    <property type="entry name" value="PHP_PolIIIA_DnaE3"/>
    <property type="match status" value="1"/>
</dbReference>
<dbReference type="InterPro" id="IPR011708">
    <property type="entry name" value="DNA_pol3_alpha_NTPase_dom"/>
</dbReference>
<dbReference type="Pfam" id="PF17657">
    <property type="entry name" value="DNA_pol3_finger"/>
    <property type="match status" value="1"/>
</dbReference>
<reference evidence="13 14" key="1">
    <citation type="submission" date="2016-02" db="EMBL/GenBank/DDBJ databases">
        <title>Genome sequence of Moorella mulderi DSM 14980.</title>
        <authorList>
            <person name="Poehlein A."/>
            <person name="Daniel R."/>
        </authorList>
    </citation>
    <scope>NUCLEOTIDE SEQUENCE [LARGE SCALE GENOMIC DNA]</scope>
    <source>
        <strain evidence="13 14">DSM 14980</strain>
    </source>
</reference>
<dbReference type="Gene3D" id="1.10.10.1600">
    <property type="entry name" value="Bacterial DNA polymerase III alpha subunit, thumb domain"/>
    <property type="match status" value="1"/>
</dbReference>
<evidence type="ECO:0000256" key="5">
    <source>
        <dbReference type="ARBA" id="ARBA00022679"/>
    </source>
</evidence>
<dbReference type="Pfam" id="PF02811">
    <property type="entry name" value="PHP"/>
    <property type="match status" value="1"/>
</dbReference>
<organism evidence="13 14">
    <name type="scientific">Moorella mulderi DSM 14980</name>
    <dbReference type="NCBI Taxonomy" id="1122241"/>
    <lineage>
        <taxon>Bacteria</taxon>
        <taxon>Bacillati</taxon>
        <taxon>Bacillota</taxon>
        <taxon>Clostridia</taxon>
        <taxon>Neomoorellales</taxon>
        <taxon>Neomoorellaceae</taxon>
        <taxon>Neomoorella</taxon>
    </lineage>
</organism>
<evidence type="ECO:0000313" key="14">
    <source>
        <dbReference type="Proteomes" id="UP000075670"/>
    </source>
</evidence>
<comment type="similarity">
    <text evidence="2">Belongs to the DNA polymerase type-C family. DnaE subfamily.</text>
</comment>
<dbReference type="GO" id="GO:0006260">
    <property type="term" value="P:DNA replication"/>
    <property type="evidence" value="ECO:0007669"/>
    <property type="project" value="UniProtKB-KW"/>
</dbReference>
<keyword evidence="5 13" id="KW-0808">Transferase</keyword>
<dbReference type="PATRIC" id="fig|1122241.3.peg.2671"/>
<dbReference type="InterPro" id="IPR004805">
    <property type="entry name" value="DnaE2/DnaE/PolC"/>
</dbReference>
<feature type="compositionally biased region" description="Low complexity" evidence="11">
    <location>
        <begin position="1054"/>
        <end position="1068"/>
    </location>
</feature>
<dbReference type="Pfam" id="PF07733">
    <property type="entry name" value="DNA_pol3_alpha"/>
    <property type="match status" value="1"/>
</dbReference>
<dbReference type="Gene3D" id="1.10.150.870">
    <property type="match status" value="1"/>
</dbReference>
<dbReference type="NCBIfam" id="NF005298">
    <property type="entry name" value="PRK06826.1"/>
    <property type="match status" value="1"/>
</dbReference>
<dbReference type="InterPro" id="IPR003141">
    <property type="entry name" value="Pol/His_phosphatase_N"/>
</dbReference>
<keyword evidence="8" id="KW-0239">DNA-directed DNA polymerase</keyword>
<dbReference type="InterPro" id="IPR004013">
    <property type="entry name" value="PHP_dom"/>
</dbReference>
<accession>A0A151AV51</accession>
<dbReference type="NCBIfam" id="TIGR00594">
    <property type="entry name" value="polc"/>
    <property type="match status" value="1"/>
</dbReference>
<dbReference type="GO" id="GO:0005737">
    <property type="term" value="C:cytoplasm"/>
    <property type="evidence" value="ECO:0007669"/>
    <property type="project" value="UniProtKB-SubCell"/>
</dbReference>
<protein>
    <recommendedName>
        <fullName evidence="4">DNA polymerase III subunit alpha</fullName>
        <ecNumber evidence="3">2.7.7.7</ecNumber>
    </recommendedName>
</protein>
<evidence type="ECO:0000256" key="8">
    <source>
        <dbReference type="ARBA" id="ARBA00022932"/>
    </source>
</evidence>
<dbReference type="EC" id="2.7.7.7" evidence="3"/>
<evidence type="ECO:0000256" key="9">
    <source>
        <dbReference type="ARBA" id="ARBA00025611"/>
    </source>
</evidence>
<dbReference type="InterPro" id="IPR029460">
    <property type="entry name" value="DNAPol_HHH"/>
</dbReference>
<dbReference type="InterPro" id="IPR016195">
    <property type="entry name" value="Pol/histidinol_Pase-like"/>
</dbReference>
<evidence type="ECO:0000313" key="13">
    <source>
        <dbReference type="EMBL" id="KYH31277.1"/>
    </source>
</evidence>
<dbReference type="OrthoDB" id="9803237at2"/>
<dbReference type="InterPro" id="IPR040982">
    <property type="entry name" value="DNA_pol3_finger"/>
</dbReference>
<evidence type="ECO:0000256" key="4">
    <source>
        <dbReference type="ARBA" id="ARBA00019114"/>
    </source>
</evidence>
<gene>
    <name evidence="13" type="primary">dnaE</name>
    <name evidence="13" type="ORF">MOMUL_25150</name>
</gene>
<dbReference type="GO" id="GO:0008408">
    <property type="term" value="F:3'-5' exonuclease activity"/>
    <property type="evidence" value="ECO:0007669"/>
    <property type="project" value="InterPro"/>
</dbReference>
<dbReference type="Pfam" id="PF14579">
    <property type="entry name" value="HHH_6"/>
    <property type="match status" value="1"/>
</dbReference>
<dbReference type="GO" id="GO:0003887">
    <property type="term" value="F:DNA-directed DNA polymerase activity"/>
    <property type="evidence" value="ECO:0007669"/>
    <property type="project" value="UniProtKB-KW"/>
</dbReference>
<evidence type="ECO:0000256" key="3">
    <source>
        <dbReference type="ARBA" id="ARBA00012417"/>
    </source>
</evidence>